<sequence>MKPVSFMNHKMKTQGFVSPKEMFMDAIARIFQVVRSPFTHQWSSGNYPRLRE</sequence>
<reference evidence="1" key="2">
    <citation type="journal article" date="2015" name="Fish Shellfish Immunol.">
        <title>Early steps in the European eel (Anguilla anguilla)-Vibrio vulnificus interaction in the gills: Role of the RtxA13 toxin.</title>
        <authorList>
            <person name="Callol A."/>
            <person name="Pajuelo D."/>
            <person name="Ebbesson L."/>
            <person name="Teles M."/>
            <person name="MacKenzie S."/>
            <person name="Amaro C."/>
        </authorList>
    </citation>
    <scope>NUCLEOTIDE SEQUENCE</scope>
</reference>
<name>A0A0E9VVN1_ANGAN</name>
<accession>A0A0E9VVN1</accession>
<proteinExistence type="predicted"/>
<reference evidence="1" key="1">
    <citation type="submission" date="2014-11" db="EMBL/GenBank/DDBJ databases">
        <authorList>
            <person name="Amaro Gonzalez C."/>
        </authorList>
    </citation>
    <scope>NUCLEOTIDE SEQUENCE</scope>
</reference>
<dbReference type="EMBL" id="GBXM01026368">
    <property type="protein sequence ID" value="JAH82209.1"/>
    <property type="molecule type" value="Transcribed_RNA"/>
</dbReference>
<dbReference type="AlphaFoldDB" id="A0A0E9VVN1"/>
<organism evidence="1">
    <name type="scientific">Anguilla anguilla</name>
    <name type="common">European freshwater eel</name>
    <name type="synonym">Muraena anguilla</name>
    <dbReference type="NCBI Taxonomy" id="7936"/>
    <lineage>
        <taxon>Eukaryota</taxon>
        <taxon>Metazoa</taxon>
        <taxon>Chordata</taxon>
        <taxon>Craniata</taxon>
        <taxon>Vertebrata</taxon>
        <taxon>Euteleostomi</taxon>
        <taxon>Actinopterygii</taxon>
        <taxon>Neopterygii</taxon>
        <taxon>Teleostei</taxon>
        <taxon>Anguilliformes</taxon>
        <taxon>Anguillidae</taxon>
        <taxon>Anguilla</taxon>
    </lineage>
</organism>
<evidence type="ECO:0000313" key="1">
    <source>
        <dbReference type="EMBL" id="JAH82209.1"/>
    </source>
</evidence>
<protein>
    <submittedName>
        <fullName evidence="1">Uncharacterized protein</fullName>
    </submittedName>
</protein>